<dbReference type="GO" id="GO:0005737">
    <property type="term" value="C:cytoplasm"/>
    <property type="evidence" value="ECO:0007669"/>
    <property type="project" value="TreeGrafter"/>
</dbReference>
<dbReference type="Proteomes" id="UP000476310">
    <property type="component" value="Unassembled WGS sequence"/>
</dbReference>
<organism evidence="1 2">
    <name type="scientific">Streptomyces rhizosphaericus</name>
    <dbReference type="NCBI Taxonomy" id="114699"/>
    <lineage>
        <taxon>Bacteria</taxon>
        <taxon>Bacillati</taxon>
        <taxon>Actinomycetota</taxon>
        <taxon>Actinomycetes</taxon>
        <taxon>Kitasatosporales</taxon>
        <taxon>Streptomycetaceae</taxon>
        <taxon>Streptomyces</taxon>
        <taxon>Streptomyces violaceusniger group</taxon>
    </lineage>
</organism>
<name>A0A6G4AGT0_9ACTN</name>
<dbReference type="SUPFAM" id="SSF51735">
    <property type="entry name" value="NAD(P)-binding Rossmann-fold domains"/>
    <property type="match status" value="1"/>
</dbReference>
<dbReference type="PIRSF" id="PIRSF001439">
    <property type="entry name" value="CryM"/>
    <property type="match status" value="1"/>
</dbReference>
<evidence type="ECO:0000313" key="2">
    <source>
        <dbReference type="Proteomes" id="UP000476310"/>
    </source>
</evidence>
<gene>
    <name evidence="1" type="ORF">G4H13_20115</name>
</gene>
<dbReference type="PANTHER" id="PTHR13812">
    <property type="entry name" value="KETIMINE REDUCTASE MU-CRYSTALLIN"/>
    <property type="match status" value="1"/>
</dbReference>
<evidence type="ECO:0000313" key="1">
    <source>
        <dbReference type="EMBL" id="NEW72646.1"/>
    </source>
</evidence>
<keyword evidence="2" id="KW-1185">Reference proteome</keyword>
<dbReference type="InterPro" id="IPR023401">
    <property type="entry name" value="ODC_N"/>
</dbReference>
<dbReference type="Pfam" id="PF02423">
    <property type="entry name" value="OCD_Mu_crystall"/>
    <property type="match status" value="1"/>
</dbReference>
<dbReference type="InterPro" id="IPR003462">
    <property type="entry name" value="ODC_Mu_crystall"/>
</dbReference>
<dbReference type="AlphaFoldDB" id="A0A6G4AGT0"/>
<proteinExistence type="predicted"/>
<protein>
    <submittedName>
        <fullName evidence="1">Ornithine cyclodeaminase family protein</fullName>
    </submittedName>
</protein>
<dbReference type="Gene3D" id="3.40.50.720">
    <property type="entry name" value="NAD(P)-binding Rossmann-like Domain"/>
    <property type="match status" value="1"/>
</dbReference>
<dbReference type="Gene3D" id="3.30.1780.10">
    <property type="entry name" value="ornithine cyclodeaminase, domain 1"/>
    <property type="match status" value="1"/>
</dbReference>
<sequence length="326" mass="33808">MTPAVRCLDDAEVDRLLTLDDAVTTLRRALGSEPAMAPVSMPKALGTWPDGSLHALGAHWTSSGYAGVKTWINTSAGAQSVYCLFDTAAGGLLGIFRARSLGRLRTAAVGALGLQAMVPADTGTLALLGTGRQARAQLAGAAAVLPLTRVRVWSPTTEHRTSFSAAMADEFGIEVIPAGSVADAVRDVGAVVTVTRARAPFLRAADLRPDVHINAMGAILPGAAELDADVVRSARSVVVDDVASALENSTELRTALRDDPGFSGRVSPLGEVLRAPGVVRPGLTIFKSVGLGACDLVLAVRVYEAARLGAADHTRTDPTTTQAQEK</sequence>
<comment type="caution">
    <text evidence="1">The sequence shown here is derived from an EMBL/GenBank/DDBJ whole genome shotgun (WGS) entry which is preliminary data.</text>
</comment>
<accession>A0A6G4AGT0</accession>
<reference evidence="1" key="1">
    <citation type="submission" date="2020-02" db="EMBL/GenBank/DDBJ databases">
        <title>A new Streptomyces sp. for controlling soil-borne diseases.</title>
        <authorList>
            <person name="Li X."/>
            <person name="Tian Y."/>
            <person name="Gao K."/>
        </authorList>
    </citation>
    <scope>NUCLEOTIDE SEQUENCE [LARGE SCALE GENOMIC DNA]</scope>
    <source>
        <strain evidence="1">0250</strain>
    </source>
</reference>
<dbReference type="PANTHER" id="PTHR13812:SF19">
    <property type="entry name" value="KETIMINE REDUCTASE MU-CRYSTALLIN"/>
    <property type="match status" value="1"/>
</dbReference>
<dbReference type="InterPro" id="IPR036291">
    <property type="entry name" value="NAD(P)-bd_dom_sf"/>
</dbReference>
<dbReference type="EMBL" id="JAAIKT010000023">
    <property type="protein sequence ID" value="NEW72646.1"/>
    <property type="molecule type" value="Genomic_DNA"/>
</dbReference>
<dbReference type="RefSeq" id="WP_037959801.1">
    <property type="nucleotide sequence ID" value="NZ_JAAIKT010000023.1"/>
</dbReference>